<protein>
    <submittedName>
        <fullName evidence="1">Putative armadillo-like helical protein</fullName>
    </submittedName>
</protein>
<proteinExistence type="predicted"/>
<evidence type="ECO:0000313" key="2">
    <source>
        <dbReference type="Proteomes" id="UP000447434"/>
    </source>
</evidence>
<dbReference type="AlphaFoldDB" id="A0A6A4Q005"/>
<dbReference type="OrthoDB" id="29308at2759"/>
<name>A0A6A4Q005_LUPAL</name>
<dbReference type="Proteomes" id="UP000447434">
    <property type="component" value="Chromosome 9"/>
</dbReference>
<reference evidence="2" key="1">
    <citation type="journal article" date="2020" name="Nat. Commun.">
        <title>Genome sequence of the cluster root forming white lupin.</title>
        <authorList>
            <person name="Hufnagel B."/>
            <person name="Marques A."/>
            <person name="Soriano A."/>
            <person name="Marques L."/>
            <person name="Divol F."/>
            <person name="Doumas P."/>
            <person name="Sallet E."/>
            <person name="Mancinotti D."/>
            <person name="Carrere S."/>
            <person name="Marande W."/>
            <person name="Arribat S."/>
            <person name="Keller J."/>
            <person name="Huneau C."/>
            <person name="Blein T."/>
            <person name="Aime D."/>
            <person name="Laguerre M."/>
            <person name="Taylor J."/>
            <person name="Schubert V."/>
            <person name="Nelson M."/>
            <person name="Geu-Flores F."/>
            <person name="Crespi M."/>
            <person name="Gallardo-Guerrero K."/>
            <person name="Delaux P.-M."/>
            <person name="Salse J."/>
            <person name="Berges H."/>
            <person name="Guyot R."/>
            <person name="Gouzy J."/>
            <person name="Peret B."/>
        </authorList>
    </citation>
    <scope>NUCLEOTIDE SEQUENCE [LARGE SCALE GENOMIC DNA]</scope>
    <source>
        <strain evidence="2">cv. Amiga</strain>
    </source>
</reference>
<dbReference type="Gene3D" id="1.25.10.10">
    <property type="entry name" value="Leucine-rich Repeat Variant"/>
    <property type="match status" value="1"/>
</dbReference>
<organism evidence="1 2">
    <name type="scientific">Lupinus albus</name>
    <name type="common">White lupine</name>
    <name type="synonym">Lupinus termis</name>
    <dbReference type="NCBI Taxonomy" id="3870"/>
    <lineage>
        <taxon>Eukaryota</taxon>
        <taxon>Viridiplantae</taxon>
        <taxon>Streptophyta</taxon>
        <taxon>Embryophyta</taxon>
        <taxon>Tracheophyta</taxon>
        <taxon>Spermatophyta</taxon>
        <taxon>Magnoliopsida</taxon>
        <taxon>eudicotyledons</taxon>
        <taxon>Gunneridae</taxon>
        <taxon>Pentapetalae</taxon>
        <taxon>rosids</taxon>
        <taxon>fabids</taxon>
        <taxon>Fabales</taxon>
        <taxon>Fabaceae</taxon>
        <taxon>Papilionoideae</taxon>
        <taxon>50 kb inversion clade</taxon>
        <taxon>genistoids sensu lato</taxon>
        <taxon>core genistoids</taxon>
        <taxon>Genisteae</taxon>
        <taxon>Lupinus</taxon>
    </lineage>
</organism>
<comment type="caution">
    <text evidence="1">The sequence shown here is derived from an EMBL/GenBank/DDBJ whole genome shotgun (WGS) entry which is preliminary data.</text>
</comment>
<keyword evidence="2" id="KW-1185">Reference proteome</keyword>
<gene>
    <name evidence="1" type="ORF">Lalb_Chr09g0325041</name>
</gene>
<dbReference type="EMBL" id="WOCE01000009">
    <property type="protein sequence ID" value="KAE9606959.1"/>
    <property type="molecule type" value="Genomic_DNA"/>
</dbReference>
<sequence length="87" mass="9642">MKAYAISALMKIYAFEVAAGRKVDMLPECQSLIEELLASHSTDLQQRAYELQALIGLDAQIVETIMPRDESCEDIEVIAANSGIFSY</sequence>
<evidence type="ECO:0000313" key="1">
    <source>
        <dbReference type="EMBL" id="KAE9606959.1"/>
    </source>
</evidence>
<dbReference type="InterPro" id="IPR011989">
    <property type="entry name" value="ARM-like"/>
</dbReference>
<accession>A0A6A4Q005</accession>